<dbReference type="Gene3D" id="3.30.420.10">
    <property type="entry name" value="Ribonuclease H-like superfamily/Ribonuclease H"/>
    <property type="match status" value="1"/>
</dbReference>
<dbReference type="PANTHER" id="PTHR23022:SF135">
    <property type="entry name" value="SI:DKEY-77F5.3"/>
    <property type="match status" value="1"/>
</dbReference>
<evidence type="ECO:0000313" key="2">
    <source>
        <dbReference type="Proteomes" id="UP000747542"/>
    </source>
</evidence>
<accession>A0A8J5TLN4</accession>
<gene>
    <name evidence="1" type="primary">tc1a-L1</name>
    <name evidence="1" type="ORF">Hamer_G030224</name>
</gene>
<dbReference type="AlphaFoldDB" id="A0A8J5TLN4"/>
<protein>
    <submittedName>
        <fullName evidence="1">Transposable element Tc1 transposase-like 1</fullName>
    </submittedName>
</protein>
<proteinExistence type="predicted"/>
<keyword evidence="2" id="KW-1185">Reference proteome</keyword>
<evidence type="ECO:0000313" key="1">
    <source>
        <dbReference type="EMBL" id="KAG7177856.1"/>
    </source>
</evidence>
<dbReference type="Proteomes" id="UP000747542">
    <property type="component" value="Unassembled WGS sequence"/>
</dbReference>
<feature type="non-terminal residue" evidence="1">
    <location>
        <position position="300"/>
    </location>
</feature>
<dbReference type="InterPro" id="IPR036397">
    <property type="entry name" value="RNaseH_sf"/>
</dbReference>
<dbReference type="InterPro" id="IPR052338">
    <property type="entry name" value="Transposase_5"/>
</dbReference>
<sequence>VSWRVTTRDDIAAVIALYKANHVLREILAQTGVALRVVQNLVKCFRELGEGKLPAPLPKSGRPKLLSPRALRLFLDKYAREVKERNPRLLSHVSLSCVQQALHDDLGFKSFRARRKPLLTKRQKENRVKFCKKYEVWDLETWRSVLWSDEATFSVTGSNGGRVYRPPHSDAHLPQYTVKTVKHPASLMVWASFTYYGVGELVILPKNQIMNQYNYLELLSDFLPESFDKAKASLFMQDGAPCHTAESVIQWLKDWEVPFFNDWPGTSSIPKLEAAIKDTRANLPPDLTSCKTLLTVFLEG</sequence>
<dbReference type="EMBL" id="JAHLQT010001573">
    <property type="protein sequence ID" value="KAG7177856.1"/>
    <property type="molecule type" value="Genomic_DNA"/>
</dbReference>
<dbReference type="PANTHER" id="PTHR23022">
    <property type="entry name" value="TRANSPOSABLE ELEMENT-RELATED"/>
    <property type="match status" value="1"/>
</dbReference>
<name>A0A8J5TLN4_HOMAM</name>
<organism evidence="1 2">
    <name type="scientific">Homarus americanus</name>
    <name type="common">American lobster</name>
    <dbReference type="NCBI Taxonomy" id="6706"/>
    <lineage>
        <taxon>Eukaryota</taxon>
        <taxon>Metazoa</taxon>
        <taxon>Ecdysozoa</taxon>
        <taxon>Arthropoda</taxon>
        <taxon>Crustacea</taxon>
        <taxon>Multicrustacea</taxon>
        <taxon>Malacostraca</taxon>
        <taxon>Eumalacostraca</taxon>
        <taxon>Eucarida</taxon>
        <taxon>Decapoda</taxon>
        <taxon>Pleocyemata</taxon>
        <taxon>Astacidea</taxon>
        <taxon>Nephropoidea</taxon>
        <taxon>Nephropidae</taxon>
        <taxon>Homarus</taxon>
    </lineage>
</organism>
<dbReference type="GO" id="GO:0003676">
    <property type="term" value="F:nucleic acid binding"/>
    <property type="evidence" value="ECO:0007669"/>
    <property type="project" value="InterPro"/>
</dbReference>
<comment type="caution">
    <text evidence="1">The sequence shown here is derived from an EMBL/GenBank/DDBJ whole genome shotgun (WGS) entry which is preliminary data.</text>
</comment>
<reference evidence="1" key="1">
    <citation type="journal article" date="2021" name="Sci. Adv.">
        <title>The American lobster genome reveals insights on longevity, neural, and immune adaptations.</title>
        <authorList>
            <person name="Polinski J.M."/>
            <person name="Zimin A.V."/>
            <person name="Clark K.F."/>
            <person name="Kohn A.B."/>
            <person name="Sadowski N."/>
            <person name="Timp W."/>
            <person name="Ptitsyn A."/>
            <person name="Khanna P."/>
            <person name="Romanova D.Y."/>
            <person name="Williams P."/>
            <person name="Greenwood S.J."/>
            <person name="Moroz L.L."/>
            <person name="Walt D.R."/>
            <person name="Bodnar A.G."/>
        </authorList>
    </citation>
    <scope>NUCLEOTIDE SEQUENCE</scope>
    <source>
        <strain evidence="1">GMGI-L3</strain>
    </source>
</reference>
<feature type="non-terminal residue" evidence="1">
    <location>
        <position position="1"/>
    </location>
</feature>